<evidence type="ECO:0000256" key="1">
    <source>
        <dbReference type="SAM" id="Phobius"/>
    </source>
</evidence>
<keyword evidence="1" id="KW-1133">Transmembrane helix</keyword>
<dbReference type="EMBL" id="JAVRQU010000019">
    <property type="protein sequence ID" value="KAK5692367.1"/>
    <property type="molecule type" value="Genomic_DNA"/>
</dbReference>
<evidence type="ECO:0000313" key="2">
    <source>
        <dbReference type="EMBL" id="KAK5692367.1"/>
    </source>
</evidence>
<keyword evidence="1" id="KW-0472">Membrane</keyword>
<dbReference type="AlphaFoldDB" id="A0AAN7VZQ8"/>
<sequence>MAPVTFIDHKNTTISMPTNNPQSFPNNYDQKSDMHNILLGVLAIATTVTAVWWQGRDNRRRRNARVSTNELIIELDDLPANQADGINVALQWLTDQQQRPMQVTLERQIRQSMMLVLVVTKVIQHRTRLCNRLLTLPVDISSLNQLATPANNTQDAHEHSTINNGQIEGAVDNPTVVHAVEGVLQETETHEI</sequence>
<proteinExistence type="predicted"/>
<name>A0AAN7VZQ8_9PEZI</name>
<organism evidence="2 3">
    <name type="scientific">Elasticomyces elasticus</name>
    <dbReference type="NCBI Taxonomy" id="574655"/>
    <lineage>
        <taxon>Eukaryota</taxon>
        <taxon>Fungi</taxon>
        <taxon>Dikarya</taxon>
        <taxon>Ascomycota</taxon>
        <taxon>Pezizomycotina</taxon>
        <taxon>Dothideomycetes</taxon>
        <taxon>Dothideomycetidae</taxon>
        <taxon>Mycosphaerellales</taxon>
        <taxon>Teratosphaeriaceae</taxon>
        <taxon>Elasticomyces</taxon>
    </lineage>
</organism>
<gene>
    <name evidence="2" type="ORF">LTR97_010675</name>
</gene>
<protein>
    <submittedName>
        <fullName evidence="2">Uncharacterized protein</fullName>
    </submittedName>
</protein>
<dbReference type="Proteomes" id="UP001310594">
    <property type="component" value="Unassembled WGS sequence"/>
</dbReference>
<comment type="caution">
    <text evidence="2">The sequence shown here is derived from an EMBL/GenBank/DDBJ whole genome shotgun (WGS) entry which is preliminary data.</text>
</comment>
<keyword evidence="1" id="KW-0812">Transmembrane</keyword>
<feature type="transmembrane region" description="Helical" evidence="1">
    <location>
        <begin position="34"/>
        <end position="53"/>
    </location>
</feature>
<reference evidence="2" key="1">
    <citation type="submission" date="2023-08" db="EMBL/GenBank/DDBJ databases">
        <title>Black Yeasts Isolated from many extreme environments.</title>
        <authorList>
            <person name="Coleine C."/>
            <person name="Stajich J.E."/>
            <person name="Selbmann L."/>
        </authorList>
    </citation>
    <scope>NUCLEOTIDE SEQUENCE</scope>
    <source>
        <strain evidence="2">CCFEE 5810</strain>
    </source>
</reference>
<evidence type="ECO:0000313" key="3">
    <source>
        <dbReference type="Proteomes" id="UP001310594"/>
    </source>
</evidence>
<accession>A0AAN7VZQ8</accession>